<feature type="transmembrane region" description="Helical" evidence="1">
    <location>
        <begin position="28"/>
        <end position="49"/>
    </location>
</feature>
<dbReference type="OrthoDB" id="6134459at2759"/>
<gene>
    <name evidence="2" type="ORF">CLUMA_CG019789</name>
</gene>
<keyword evidence="1" id="KW-0812">Transmembrane</keyword>
<accession>A0A1J1J785</accession>
<name>A0A1J1J785_9DIPT</name>
<dbReference type="EMBL" id="CVRI01000067">
    <property type="protein sequence ID" value="CRL06753.1"/>
    <property type="molecule type" value="Genomic_DNA"/>
</dbReference>
<sequence length="101" mass="11332">MSAKNIFVGLTWSMEAVSWIFDTNSTSFFIISDVANSIHGFVIFGLFVCRSHVMDSVITRSRSSNRFTSSLIGRIQDSQRNSDSNDDLMLKFLKDKRAGNG</sequence>
<protein>
    <submittedName>
        <fullName evidence="2">CLUMA_CG019789, isoform A</fullName>
    </submittedName>
</protein>
<evidence type="ECO:0000256" key="1">
    <source>
        <dbReference type="SAM" id="Phobius"/>
    </source>
</evidence>
<dbReference type="Proteomes" id="UP000183832">
    <property type="component" value="Unassembled WGS sequence"/>
</dbReference>
<keyword evidence="3" id="KW-1185">Reference proteome</keyword>
<keyword evidence="1" id="KW-0472">Membrane</keyword>
<proteinExistence type="predicted"/>
<reference evidence="2 3" key="1">
    <citation type="submission" date="2015-04" db="EMBL/GenBank/DDBJ databases">
        <authorList>
            <person name="Syromyatnikov M.Y."/>
            <person name="Popov V.N."/>
        </authorList>
    </citation>
    <scope>NUCLEOTIDE SEQUENCE [LARGE SCALE GENOMIC DNA]</scope>
</reference>
<evidence type="ECO:0000313" key="2">
    <source>
        <dbReference type="EMBL" id="CRL06753.1"/>
    </source>
</evidence>
<keyword evidence="1" id="KW-1133">Transmembrane helix</keyword>
<evidence type="ECO:0000313" key="3">
    <source>
        <dbReference type="Proteomes" id="UP000183832"/>
    </source>
</evidence>
<organism evidence="2 3">
    <name type="scientific">Clunio marinus</name>
    <dbReference type="NCBI Taxonomy" id="568069"/>
    <lineage>
        <taxon>Eukaryota</taxon>
        <taxon>Metazoa</taxon>
        <taxon>Ecdysozoa</taxon>
        <taxon>Arthropoda</taxon>
        <taxon>Hexapoda</taxon>
        <taxon>Insecta</taxon>
        <taxon>Pterygota</taxon>
        <taxon>Neoptera</taxon>
        <taxon>Endopterygota</taxon>
        <taxon>Diptera</taxon>
        <taxon>Nematocera</taxon>
        <taxon>Chironomoidea</taxon>
        <taxon>Chironomidae</taxon>
        <taxon>Clunio</taxon>
    </lineage>
</organism>
<dbReference type="AlphaFoldDB" id="A0A1J1J785"/>
<dbReference type="Gene3D" id="1.20.1070.10">
    <property type="entry name" value="Rhodopsin 7-helix transmembrane proteins"/>
    <property type="match status" value="1"/>
</dbReference>